<evidence type="ECO:0000256" key="3">
    <source>
        <dbReference type="ARBA" id="ARBA00022729"/>
    </source>
</evidence>
<feature type="domain" description="CzcB-like C-terminal circularly permuted SH3-like" evidence="10">
    <location>
        <begin position="339"/>
        <end position="399"/>
    </location>
</feature>
<evidence type="ECO:0000313" key="12">
    <source>
        <dbReference type="Proteomes" id="UP000294555"/>
    </source>
</evidence>
<dbReference type="FunFam" id="2.40.420.20:FF:000003">
    <property type="entry name" value="Cation efflux system protein cusB"/>
    <property type="match status" value="1"/>
</dbReference>
<name>A0A4R1NFL8_9GAMM</name>
<dbReference type="Pfam" id="PF11604">
    <property type="entry name" value="CusF_Ec"/>
    <property type="match status" value="1"/>
</dbReference>
<evidence type="ECO:0000259" key="6">
    <source>
        <dbReference type="Pfam" id="PF19335"/>
    </source>
</evidence>
<dbReference type="Gene3D" id="6.10.140.730">
    <property type="match status" value="1"/>
</dbReference>
<feature type="domain" description="CusB-like beta-barrel" evidence="9">
    <location>
        <begin position="255"/>
        <end position="332"/>
    </location>
</feature>
<dbReference type="InterPro" id="IPR058792">
    <property type="entry name" value="Beta-barrel_RND_2"/>
</dbReference>
<dbReference type="Pfam" id="PF19335">
    <property type="entry name" value="HMBD"/>
    <property type="match status" value="1"/>
</dbReference>
<feature type="domain" description="CusB-like three alpha-helical bundle" evidence="7">
    <location>
        <begin position="170"/>
        <end position="218"/>
    </location>
</feature>
<dbReference type="InterPro" id="IPR051909">
    <property type="entry name" value="MFP_Cation_Efflux"/>
</dbReference>
<dbReference type="NCBIfam" id="TIGR01730">
    <property type="entry name" value="RND_mfp"/>
    <property type="match status" value="1"/>
</dbReference>
<dbReference type="Gene3D" id="2.40.420.20">
    <property type="match status" value="1"/>
</dbReference>
<organism evidence="11 12">
    <name type="scientific">Sodalis ligni</name>
    <dbReference type="NCBI Taxonomy" id="2697027"/>
    <lineage>
        <taxon>Bacteria</taxon>
        <taxon>Pseudomonadati</taxon>
        <taxon>Pseudomonadota</taxon>
        <taxon>Gammaproteobacteria</taxon>
        <taxon>Enterobacterales</taxon>
        <taxon>Bruguierivoracaceae</taxon>
        <taxon>Sodalis</taxon>
    </lineage>
</organism>
<dbReference type="InterPro" id="IPR058791">
    <property type="entry name" value="3HB_CusB"/>
</dbReference>
<dbReference type="AlphaFoldDB" id="A0A4R1NFL8"/>
<comment type="similarity">
    <text evidence="1">Belongs to the membrane fusion protein (MFP) (TC 8.A.1) family.</text>
</comment>
<dbReference type="EMBL" id="SJOI01000001">
    <property type="protein sequence ID" value="TCL05757.1"/>
    <property type="molecule type" value="Genomic_DNA"/>
</dbReference>
<reference evidence="11 12" key="1">
    <citation type="submission" date="2019-02" db="EMBL/GenBank/DDBJ databases">
        <title>Investigation of anaerobic lignin degradation for improved lignocellulosic biofuels.</title>
        <authorList>
            <person name="Deangelis K."/>
        </authorList>
    </citation>
    <scope>NUCLEOTIDE SEQUENCE [LARGE SCALE GENOMIC DNA]</scope>
    <source>
        <strain evidence="11 12">159R</strain>
    </source>
</reference>
<dbReference type="RefSeq" id="WP_165934207.1">
    <property type="nucleotide sequence ID" value="NZ_SJOI01000001.1"/>
</dbReference>
<dbReference type="GO" id="GO:0030288">
    <property type="term" value="C:outer membrane-bounded periplasmic space"/>
    <property type="evidence" value="ECO:0007669"/>
    <property type="project" value="TreeGrafter"/>
</dbReference>
<dbReference type="InterPro" id="IPR045800">
    <property type="entry name" value="HMBD"/>
</dbReference>
<dbReference type="Pfam" id="PF25975">
    <property type="entry name" value="CzcB_C"/>
    <property type="match status" value="1"/>
</dbReference>
<evidence type="ECO:0000259" key="7">
    <source>
        <dbReference type="Pfam" id="PF25869"/>
    </source>
</evidence>
<evidence type="ECO:0000259" key="9">
    <source>
        <dbReference type="Pfam" id="PF25954"/>
    </source>
</evidence>
<comment type="caution">
    <text evidence="11">The sequence shown here is derived from an EMBL/GenBank/DDBJ whole genome shotgun (WGS) entry which is preliminary data.</text>
</comment>
<evidence type="ECO:0000256" key="2">
    <source>
        <dbReference type="ARBA" id="ARBA00022448"/>
    </source>
</evidence>
<dbReference type="Pfam" id="PF25869">
    <property type="entry name" value="3HB_CusB"/>
    <property type="match status" value="1"/>
</dbReference>
<dbReference type="PANTHER" id="PTHR30097">
    <property type="entry name" value="CATION EFFLUX SYSTEM PROTEIN CUSB"/>
    <property type="match status" value="1"/>
</dbReference>
<dbReference type="Proteomes" id="UP000294555">
    <property type="component" value="Unassembled WGS sequence"/>
</dbReference>
<dbReference type="InterPro" id="IPR006143">
    <property type="entry name" value="RND_pump_MFP"/>
</dbReference>
<dbReference type="InterPro" id="IPR058649">
    <property type="entry name" value="CzcB_C"/>
</dbReference>
<dbReference type="SUPFAM" id="SSF111369">
    <property type="entry name" value="HlyD-like secretion proteins"/>
    <property type="match status" value="1"/>
</dbReference>
<accession>A0A4R1NFL8</accession>
<sequence>MSRFNTGRIVTPLISLAALTAAFAAGYFLRQPEIVTPADAQTAAPATADSGGRKVLYWYDPMSPGQRFDKPGKSPLMDMPLKPRYADEDAQDGGVTVSARQQQNLGVRQAFVEQRVMQSRLDAFGTVSIDDRGIQIIPARANGLVEKLYVRAEQQQVAKNQPLARLWIPEWSAAQQEYLAVRHLGDPALTAAARQRLQLLFMPDDLIRAIEKTGQPQTRIEIRSPERGFISKLDVREGSQVSASQAMFELASLDPVWVVADYPESQAGAVTPGSDIIATTARWPGESFHGRISEVLPVVNDATRTYRARIALDNRDNRLQPGMYMNVRLARAAQGETVLAIPQDALIQTGSRNTVLLAEGDGHFKPVEITAGREFGDWVEIRQGLRAGDRVVTSGQFLIDSEASLRSALPQMTGNPPAAADAAPQAAADVSATGTASAKMPTQTSAASMADMPGMSSGSAPVPAKTPAQSNAPGMADMPGMSSGPAPVPAKTPAQSNAPGMADMPGMAPMPDMPAMSSGATPASVQTAEPAAAKPREYATQGVIDAVSNGQVTLSHHAVPELHWSPMTMDFTLPDGKLPQGLAVGSRVLFHFTLDDNGARITQMIPVRSVR</sequence>
<dbReference type="InterPro" id="IPR058790">
    <property type="entry name" value="BSH_CusB"/>
</dbReference>
<evidence type="ECO:0000259" key="8">
    <source>
        <dbReference type="Pfam" id="PF25919"/>
    </source>
</evidence>
<evidence type="ECO:0000256" key="5">
    <source>
        <dbReference type="SAM" id="MobiDB-lite"/>
    </source>
</evidence>
<keyword evidence="2" id="KW-0813">Transport</keyword>
<dbReference type="Gene3D" id="2.40.50.320">
    <property type="entry name" value="Copper binding periplasmic protein CusF"/>
    <property type="match status" value="1"/>
</dbReference>
<dbReference type="GO" id="GO:0022857">
    <property type="term" value="F:transmembrane transporter activity"/>
    <property type="evidence" value="ECO:0007669"/>
    <property type="project" value="InterPro"/>
</dbReference>
<dbReference type="GO" id="GO:0060003">
    <property type="term" value="P:copper ion export"/>
    <property type="evidence" value="ECO:0007669"/>
    <property type="project" value="TreeGrafter"/>
</dbReference>
<keyword evidence="4" id="KW-0406">Ion transport</keyword>
<feature type="compositionally biased region" description="Polar residues" evidence="5">
    <location>
        <begin position="433"/>
        <end position="447"/>
    </location>
</feature>
<dbReference type="PANTHER" id="PTHR30097:SF15">
    <property type="entry name" value="CATION EFFLUX SYSTEM PROTEIN CUSB"/>
    <property type="match status" value="1"/>
</dbReference>
<feature type="domain" description="Heavy metal binding" evidence="6">
    <location>
        <begin position="57"/>
        <end position="83"/>
    </location>
</feature>
<feature type="domain" description="CusB-like barrel-sandwich hybrid" evidence="8">
    <location>
        <begin position="134"/>
        <end position="250"/>
    </location>
</feature>
<proteinExistence type="inferred from homology"/>
<dbReference type="FunFam" id="2.40.30.170:FF:000010">
    <property type="entry name" value="Efflux RND transporter periplasmic adaptor subunit"/>
    <property type="match status" value="1"/>
</dbReference>
<protein>
    <submittedName>
        <fullName evidence="11">Cu(I)/Ag(I) efflux system membrane fusion protein</fullName>
    </submittedName>
</protein>
<evidence type="ECO:0000256" key="1">
    <source>
        <dbReference type="ARBA" id="ARBA00009477"/>
    </source>
</evidence>
<feature type="region of interest" description="Disordered" evidence="5">
    <location>
        <begin position="433"/>
        <end position="537"/>
    </location>
</feature>
<feature type="compositionally biased region" description="Low complexity" evidence="5">
    <location>
        <begin position="498"/>
        <end position="520"/>
    </location>
</feature>
<gene>
    <name evidence="11" type="ORF">EZJ58_3973</name>
</gene>
<keyword evidence="12" id="KW-1185">Reference proteome</keyword>
<dbReference type="Gene3D" id="2.40.30.170">
    <property type="match status" value="1"/>
</dbReference>
<evidence type="ECO:0000313" key="11">
    <source>
        <dbReference type="EMBL" id="TCL05757.1"/>
    </source>
</evidence>
<dbReference type="Pfam" id="PF25954">
    <property type="entry name" value="Beta-barrel_RND_2"/>
    <property type="match status" value="1"/>
</dbReference>
<evidence type="ECO:0000256" key="4">
    <source>
        <dbReference type="ARBA" id="ARBA00023065"/>
    </source>
</evidence>
<dbReference type="GO" id="GO:0046914">
    <property type="term" value="F:transition metal ion binding"/>
    <property type="evidence" value="ECO:0007669"/>
    <property type="project" value="TreeGrafter"/>
</dbReference>
<keyword evidence="3" id="KW-0732">Signal</keyword>
<dbReference type="InterPro" id="IPR021647">
    <property type="entry name" value="CusF_Ec"/>
</dbReference>
<dbReference type="Pfam" id="PF25919">
    <property type="entry name" value="BSH_CusB"/>
    <property type="match status" value="1"/>
</dbReference>
<dbReference type="GO" id="GO:0015679">
    <property type="term" value="P:plasma membrane copper ion transport"/>
    <property type="evidence" value="ECO:0007669"/>
    <property type="project" value="TreeGrafter"/>
</dbReference>
<dbReference type="InterPro" id="IPR042230">
    <property type="entry name" value="CusF_sf"/>
</dbReference>
<dbReference type="GO" id="GO:0016020">
    <property type="term" value="C:membrane"/>
    <property type="evidence" value="ECO:0007669"/>
    <property type="project" value="InterPro"/>
</dbReference>
<evidence type="ECO:0000259" key="10">
    <source>
        <dbReference type="Pfam" id="PF25975"/>
    </source>
</evidence>